<feature type="region of interest" description="Disordered" evidence="1">
    <location>
        <begin position="210"/>
        <end position="229"/>
    </location>
</feature>
<dbReference type="EMBL" id="KZ857397">
    <property type="protein sequence ID" value="RDX50962.1"/>
    <property type="molecule type" value="Genomic_DNA"/>
</dbReference>
<dbReference type="InterPro" id="IPR011333">
    <property type="entry name" value="SKP1/BTB/POZ_sf"/>
</dbReference>
<proteinExistence type="predicted"/>
<reference evidence="2 3" key="1">
    <citation type="journal article" date="2018" name="Biotechnol. Biofuels">
        <title>Integrative visual omics of the white-rot fungus Polyporus brumalis exposes the biotechnological potential of its oxidative enzymes for delignifying raw plant biomass.</title>
        <authorList>
            <person name="Miyauchi S."/>
            <person name="Rancon A."/>
            <person name="Drula E."/>
            <person name="Hage H."/>
            <person name="Chaduli D."/>
            <person name="Favel A."/>
            <person name="Grisel S."/>
            <person name="Henrissat B."/>
            <person name="Herpoel-Gimbert I."/>
            <person name="Ruiz-Duenas F.J."/>
            <person name="Chevret D."/>
            <person name="Hainaut M."/>
            <person name="Lin J."/>
            <person name="Wang M."/>
            <person name="Pangilinan J."/>
            <person name="Lipzen A."/>
            <person name="Lesage-Meessen L."/>
            <person name="Navarro D."/>
            <person name="Riley R."/>
            <person name="Grigoriev I.V."/>
            <person name="Zhou S."/>
            <person name="Raouche S."/>
            <person name="Rosso M.N."/>
        </authorList>
    </citation>
    <scope>NUCLEOTIDE SEQUENCE [LARGE SCALE GENOMIC DNA]</scope>
    <source>
        <strain evidence="2 3">BRFM 1820</strain>
    </source>
</reference>
<gene>
    <name evidence="2" type="ORF">OH76DRAFT_1482009</name>
</gene>
<keyword evidence="3" id="KW-1185">Reference proteome</keyword>
<sequence>MDPAIAQDPLFEAHPEVAGTPPPASNALSPFNKPDADVVLRSLDGVEFLVRSHILIEASPWFEAQLRPLTSSQTHLALDAYSTTLDILLRICYPIPKPKSDRSIADIETALRVAVQYQLELVDLARRGPAIEVWALACRMKREALARRSVESTFDDDKFDAGRIGSIQDVNAGDYFRFREYRRLRGQVAPQFELCRPTLTLPAVLHATASSSPIQSRSEDDDIESYEEDPHSQVFLPNIPHPDLVCIASDGAHLSVHRMFVAEASSIISAKLSDRNIPILSVYTPGKLIKKKCKSCSHSKPTMSEPPMLSVKEEGTILGTLFQLCYPDHTLPTSPSTCLEALAAAGRLGMARIVAELRTHWQTLSKQDPLRAYFAAVRIGQSTYAEEAAKYVVHTRLYGQYIWEMETTPALPYYLLTAYYDQCRAAAKALLRSACISPAGSPLPPRDPTPSDAPPEVAAFREVERRAEPEVEVWLQEHLGGLYAAVDEHPGQMPP</sequence>
<dbReference type="AlphaFoldDB" id="A0A371DER0"/>
<protein>
    <recommendedName>
        <fullName evidence="4">BTB domain-containing protein</fullName>
    </recommendedName>
</protein>
<dbReference type="Proteomes" id="UP000256964">
    <property type="component" value="Unassembled WGS sequence"/>
</dbReference>
<feature type="region of interest" description="Disordered" evidence="1">
    <location>
        <begin position="1"/>
        <end position="25"/>
    </location>
</feature>
<accession>A0A371DER0</accession>
<name>A0A371DER0_9APHY</name>
<evidence type="ECO:0000256" key="1">
    <source>
        <dbReference type="SAM" id="MobiDB-lite"/>
    </source>
</evidence>
<dbReference type="Gene3D" id="3.30.710.10">
    <property type="entry name" value="Potassium Channel Kv1.1, Chain A"/>
    <property type="match status" value="1"/>
</dbReference>
<organism evidence="2 3">
    <name type="scientific">Lentinus brumalis</name>
    <dbReference type="NCBI Taxonomy" id="2498619"/>
    <lineage>
        <taxon>Eukaryota</taxon>
        <taxon>Fungi</taxon>
        <taxon>Dikarya</taxon>
        <taxon>Basidiomycota</taxon>
        <taxon>Agaricomycotina</taxon>
        <taxon>Agaricomycetes</taxon>
        <taxon>Polyporales</taxon>
        <taxon>Polyporaceae</taxon>
        <taxon>Lentinus</taxon>
    </lineage>
</organism>
<evidence type="ECO:0000313" key="3">
    <source>
        <dbReference type="Proteomes" id="UP000256964"/>
    </source>
</evidence>
<evidence type="ECO:0008006" key="4">
    <source>
        <dbReference type="Google" id="ProtNLM"/>
    </source>
</evidence>
<dbReference type="OrthoDB" id="3164835at2759"/>
<evidence type="ECO:0000313" key="2">
    <source>
        <dbReference type="EMBL" id="RDX50962.1"/>
    </source>
</evidence>
<dbReference type="STRING" id="139420.A0A371DER0"/>